<feature type="transmembrane region" description="Helical" evidence="9">
    <location>
        <begin position="56"/>
        <end position="73"/>
    </location>
</feature>
<evidence type="ECO:0000256" key="3">
    <source>
        <dbReference type="ARBA" id="ARBA00022475"/>
    </source>
</evidence>
<evidence type="ECO:0000256" key="6">
    <source>
        <dbReference type="ARBA" id="ARBA00022840"/>
    </source>
</evidence>
<dbReference type="GO" id="GO:0034040">
    <property type="term" value="F:ATPase-coupled lipid transmembrane transporter activity"/>
    <property type="evidence" value="ECO:0007669"/>
    <property type="project" value="TreeGrafter"/>
</dbReference>
<dbReference type="SMART" id="SM00382">
    <property type="entry name" value="AAA"/>
    <property type="match status" value="1"/>
</dbReference>
<feature type="transmembrane region" description="Helical" evidence="9">
    <location>
        <begin position="21"/>
        <end position="40"/>
    </location>
</feature>
<dbReference type="FunFam" id="3.40.50.300:FF:000854">
    <property type="entry name" value="Multidrug ABC transporter ATP-binding protein"/>
    <property type="match status" value="1"/>
</dbReference>
<evidence type="ECO:0000259" key="10">
    <source>
        <dbReference type="PROSITE" id="PS50893"/>
    </source>
</evidence>
<keyword evidence="2" id="KW-0813">Transport</keyword>
<evidence type="ECO:0000256" key="2">
    <source>
        <dbReference type="ARBA" id="ARBA00022448"/>
    </source>
</evidence>
<dbReference type="Proteomes" id="UP000831562">
    <property type="component" value="Chromosome"/>
</dbReference>
<evidence type="ECO:0000259" key="11">
    <source>
        <dbReference type="PROSITE" id="PS50929"/>
    </source>
</evidence>
<dbReference type="GO" id="GO:0005886">
    <property type="term" value="C:plasma membrane"/>
    <property type="evidence" value="ECO:0007669"/>
    <property type="project" value="UniProtKB-SubCell"/>
</dbReference>
<dbReference type="Pfam" id="PF00005">
    <property type="entry name" value="ABC_tran"/>
    <property type="match status" value="1"/>
</dbReference>
<keyword evidence="6 12" id="KW-0067">ATP-binding</keyword>
<evidence type="ECO:0000256" key="8">
    <source>
        <dbReference type="ARBA" id="ARBA00023136"/>
    </source>
</evidence>
<dbReference type="PROSITE" id="PS00211">
    <property type="entry name" value="ABC_TRANSPORTER_1"/>
    <property type="match status" value="1"/>
</dbReference>
<dbReference type="InterPro" id="IPR003439">
    <property type="entry name" value="ABC_transporter-like_ATP-bd"/>
</dbReference>
<name>A0A9E7AD92_9ACTN</name>
<dbReference type="GO" id="GO:0005524">
    <property type="term" value="F:ATP binding"/>
    <property type="evidence" value="ECO:0007669"/>
    <property type="project" value="UniProtKB-KW"/>
</dbReference>
<dbReference type="InterPro" id="IPR017871">
    <property type="entry name" value="ABC_transporter-like_CS"/>
</dbReference>
<feature type="transmembrane region" description="Helical" evidence="9">
    <location>
        <begin position="241"/>
        <end position="263"/>
    </location>
</feature>
<evidence type="ECO:0000256" key="1">
    <source>
        <dbReference type="ARBA" id="ARBA00004651"/>
    </source>
</evidence>
<dbReference type="InterPro" id="IPR011527">
    <property type="entry name" value="ABC1_TM_dom"/>
</dbReference>
<feature type="domain" description="ABC transmembrane type-1" evidence="11">
    <location>
        <begin position="20"/>
        <end position="302"/>
    </location>
</feature>
<keyword evidence="5" id="KW-0547">Nucleotide-binding</keyword>
<accession>A0A9E7AD92</accession>
<dbReference type="SUPFAM" id="SSF90123">
    <property type="entry name" value="ABC transporter transmembrane region"/>
    <property type="match status" value="1"/>
</dbReference>
<keyword evidence="4 9" id="KW-0812">Transmembrane</keyword>
<dbReference type="InterPro" id="IPR027417">
    <property type="entry name" value="P-loop_NTPase"/>
</dbReference>
<evidence type="ECO:0000313" key="13">
    <source>
        <dbReference type="Proteomes" id="UP000831562"/>
    </source>
</evidence>
<feature type="transmembrane region" description="Helical" evidence="9">
    <location>
        <begin position="161"/>
        <end position="181"/>
    </location>
</feature>
<dbReference type="Gene3D" id="3.40.50.300">
    <property type="entry name" value="P-loop containing nucleotide triphosphate hydrolases"/>
    <property type="match status" value="1"/>
</dbReference>
<organism evidence="12 13">
    <name type="scientific">Lancefieldella parvula</name>
    <dbReference type="NCBI Taxonomy" id="1382"/>
    <lineage>
        <taxon>Bacteria</taxon>
        <taxon>Bacillati</taxon>
        <taxon>Actinomycetota</taxon>
        <taxon>Coriobacteriia</taxon>
        <taxon>Coriobacteriales</taxon>
        <taxon>Atopobiaceae</taxon>
        <taxon>Lancefieldella</taxon>
    </lineage>
</organism>
<feature type="transmembrane region" description="Helical" evidence="9">
    <location>
        <begin position="269"/>
        <end position="288"/>
    </location>
</feature>
<proteinExistence type="predicted"/>
<sequence length="578" mass="64828">MMINKRLIALIEESKKYIGLTVLYQWIALLANIVFMYSLARMVQALFLDYFVFEEQLVFITLCLIAIVIRYFCKLAQHKTSFYAARRVKKTLREKIYQKLLEFGPSYKNSYATSEIVQLAVEGVDQLETYFAQYLPQFFYAVLAPLTLFLVLLLISPVVGIVLLVFVPLIPMTIVLIQKFAKKLLSKYWGQYTQLGDTFLENLQGLTTAKIYKADDFKHKQMNEEAEHFRRITMKVLTMQLNSITVMDVVAFGGSALGTILAIQQVNDQILFMWEGVFVILISAEFFLPMRLLGSYFHIAMNGMAASDKIFDLLDMPVTEQGTKTVPASSDVALRNVSFSYDGEKPVLVNVSFGMRANSLNALVGESGCGKSTIAALLTGKLRSYSGDVLFGNISLSDISDQNLLQNVTYIGHQAHLFMGSVRSNLAMGNQEATEEQLWHALEQVNLAEFVKSLGGLDAPVAEKGSNLSGGQRQRLALARALLHNSQMYIFDEATSNIDVESEDVIMQQVHQLAQTKMVLVISHRLVNVKNADQIVVMQRGRVVGSGTHQELLATNDEYKRMTQAQTELENYVKGVEA</sequence>
<dbReference type="InterPro" id="IPR039421">
    <property type="entry name" value="Type_1_exporter"/>
</dbReference>
<dbReference type="AlphaFoldDB" id="A0A9E7AD92"/>
<keyword evidence="8 9" id="KW-0472">Membrane</keyword>
<comment type="subcellular location">
    <subcellularLocation>
        <location evidence="1">Cell membrane</location>
        <topology evidence="1">Multi-pass membrane protein</topology>
    </subcellularLocation>
</comment>
<dbReference type="PANTHER" id="PTHR24221:SF654">
    <property type="entry name" value="ATP-BINDING CASSETTE SUB-FAMILY B MEMBER 6"/>
    <property type="match status" value="1"/>
</dbReference>
<feature type="domain" description="ABC transporter" evidence="10">
    <location>
        <begin position="332"/>
        <end position="565"/>
    </location>
</feature>
<gene>
    <name evidence="12" type="ORF">M3I19_01785</name>
</gene>
<dbReference type="GO" id="GO:0140359">
    <property type="term" value="F:ABC-type transporter activity"/>
    <property type="evidence" value="ECO:0007669"/>
    <property type="project" value="InterPro"/>
</dbReference>
<dbReference type="Pfam" id="PF00664">
    <property type="entry name" value="ABC_membrane"/>
    <property type="match status" value="1"/>
</dbReference>
<dbReference type="PROSITE" id="PS50893">
    <property type="entry name" value="ABC_TRANSPORTER_2"/>
    <property type="match status" value="1"/>
</dbReference>
<dbReference type="InterPro" id="IPR036640">
    <property type="entry name" value="ABC1_TM_sf"/>
</dbReference>
<dbReference type="PANTHER" id="PTHR24221">
    <property type="entry name" value="ATP-BINDING CASSETTE SUB-FAMILY B"/>
    <property type="match status" value="1"/>
</dbReference>
<evidence type="ECO:0000256" key="9">
    <source>
        <dbReference type="SAM" id="Phobius"/>
    </source>
</evidence>
<dbReference type="InterPro" id="IPR003593">
    <property type="entry name" value="AAA+_ATPase"/>
</dbReference>
<evidence type="ECO:0000256" key="7">
    <source>
        <dbReference type="ARBA" id="ARBA00022989"/>
    </source>
</evidence>
<dbReference type="SUPFAM" id="SSF52540">
    <property type="entry name" value="P-loop containing nucleoside triphosphate hydrolases"/>
    <property type="match status" value="1"/>
</dbReference>
<protein>
    <submittedName>
        <fullName evidence="12">ABC transporter ATP-binding protein/permease</fullName>
    </submittedName>
</protein>
<keyword evidence="3" id="KW-1003">Cell membrane</keyword>
<dbReference type="PROSITE" id="PS50929">
    <property type="entry name" value="ABC_TM1F"/>
    <property type="match status" value="1"/>
</dbReference>
<evidence type="ECO:0000256" key="5">
    <source>
        <dbReference type="ARBA" id="ARBA00022741"/>
    </source>
</evidence>
<dbReference type="GO" id="GO:0016887">
    <property type="term" value="F:ATP hydrolysis activity"/>
    <property type="evidence" value="ECO:0007669"/>
    <property type="project" value="InterPro"/>
</dbReference>
<dbReference type="EMBL" id="CP097092">
    <property type="protein sequence ID" value="UQF78453.1"/>
    <property type="molecule type" value="Genomic_DNA"/>
</dbReference>
<feature type="transmembrane region" description="Helical" evidence="9">
    <location>
        <begin position="138"/>
        <end position="155"/>
    </location>
</feature>
<dbReference type="CDD" id="cd18781">
    <property type="entry name" value="ABC_6TM_AarD_CydDC_like"/>
    <property type="match status" value="1"/>
</dbReference>
<keyword evidence="7 9" id="KW-1133">Transmembrane helix</keyword>
<evidence type="ECO:0000313" key="12">
    <source>
        <dbReference type="EMBL" id="UQF78453.1"/>
    </source>
</evidence>
<evidence type="ECO:0000256" key="4">
    <source>
        <dbReference type="ARBA" id="ARBA00022692"/>
    </source>
</evidence>
<dbReference type="Gene3D" id="1.20.1560.10">
    <property type="entry name" value="ABC transporter type 1, transmembrane domain"/>
    <property type="match status" value="1"/>
</dbReference>
<reference evidence="12" key="1">
    <citation type="submission" date="2022-05" db="EMBL/GenBank/DDBJ databases">
        <title>Using nanopore sequencing to obtain complete genomes from saliva samples.</title>
        <authorList>
            <person name="Baker J.L."/>
        </authorList>
    </citation>
    <scope>NUCLEOTIDE SEQUENCE</scope>
    <source>
        <strain evidence="12">JCVI-JB-Lp32</strain>
    </source>
</reference>